<dbReference type="PANTHER" id="PTHR38790:SF4">
    <property type="entry name" value="2EXR DOMAIN-CONTAINING PROTEIN"/>
    <property type="match status" value="1"/>
</dbReference>
<name>A0A6A6V3V9_9PLEO</name>
<evidence type="ECO:0000313" key="2">
    <source>
        <dbReference type="EMBL" id="KAF2744499.1"/>
    </source>
</evidence>
<evidence type="ECO:0000259" key="1">
    <source>
        <dbReference type="Pfam" id="PF24864"/>
    </source>
</evidence>
<keyword evidence="3" id="KW-1185">Reference proteome</keyword>
<feature type="non-terminal residue" evidence="2">
    <location>
        <position position="152"/>
    </location>
</feature>
<evidence type="ECO:0000313" key="3">
    <source>
        <dbReference type="Proteomes" id="UP000799440"/>
    </source>
</evidence>
<dbReference type="Pfam" id="PF24864">
    <property type="entry name" value="DUF7730"/>
    <property type="match status" value="1"/>
</dbReference>
<feature type="domain" description="DUF7730" evidence="1">
    <location>
        <begin position="2"/>
        <end position="149"/>
    </location>
</feature>
<dbReference type="PANTHER" id="PTHR38790">
    <property type="entry name" value="2EXR DOMAIN-CONTAINING PROTEIN-RELATED"/>
    <property type="match status" value="1"/>
</dbReference>
<organism evidence="2 3">
    <name type="scientific">Sporormia fimetaria CBS 119925</name>
    <dbReference type="NCBI Taxonomy" id="1340428"/>
    <lineage>
        <taxon>Eukaryota</taxon>
        <taxon>Fungi</taxon>
        <taxon>Dikarya</taxon>
        <taxon>Ascomycota</taxon>
        <taxon>Pezizomycotina</taxon>
        <taxon>Dothideomycetes</taxon>
        <taxon>Pleosporomycetidae</taxon>
        <taxon>Pleosporales</taxon>
        <taxon>Sporormiaceae</taxon>
        <taxon>Sporormia</taxon>
    </lineage>
</organism>
<accession>A0A6A6V3V9</accession>
<dbReference type="EMBL" id="MU006588">
    <property type="protein sequence ID" value="KAF2744499.1"/>
    <property type="molecule type" value="Genomic_DNA"/>
</dbReference>
<reference evidence="2" key="1">
    <citation type="journal article" date="2020" name="Stud. Mycol.">
        <title>101 Dothideomycetes genomes: a test case for predicting lifestyles and emergence of pathogens.</title>
        <authorList>
            <person name="Haridas S."/>
            <person name="Albert R."/>
            <person name="Binder M."/>
            <person name="Bloem J."/>
            <person name="Labutti K."/>
            <person name="Salamov A."/>
            <person name="Andreopoulos B."/>
            <person name="Baker S."/>
            <person name="Barry K."/>
            <person name="Bills G."/>
            <person name="Bluhm B."/>
            <person name="Cannon C."/>
            <person name="Castanera R."/>
            <person name="Culley D."/>
            <person name="Daum C."/>
            <person name="Ezra D."/>
            <person name="Gonzalez J."/>
            <person name="Henrissat B."/>
            <person name="Kuo A."/>
            <person name="Liang C."/>
            <person name="Lipzen A."/>
            <person name="Lutzoni F."/>
            <person name="Magnuson J."/>
            <person name="Mondo S."/>
            <person name="Nolan M."/>
            <person name="Ohm R."/>
            <person name="Pangilinan J."/>
            <person name="Park H.-J."/>
            <person name="Ramirez L."/>
            <person name="Alfaro M."/>
            <person name="Sun H."/>
            <person name="Tritt A."/>
            <person name="Yoshinaga Y."/>
            <person name="Zwiers L.-H."/>
            <person name="Turgeon B."/>
            <person name="Goodwin S."/>
            <person name="Spatafora J."/>
            <person name="Crous P."/>
            <person name="Grigoriev I."/>
        </authorList>
    </citation>
    <scope>NUCLEOTIDE SEQUENCE</scope>
    <source>
        <strain evidence="2">CBS 119925</strain>
    </source>
</reference>
<dbReference type="InterPro" id="IPR056632">
    <property type="entry name" value="DUF7730"/>
</dbReference>
<protein>
    <recommendedName>
        <fullName evidence="1">DUF7730 domain-containing protein</fullName>
    </recommendedName>
</protein>
<gene>
    <name evidence="2" type="ORF">M011DRAFT_384380</name>
</gene>
<dbReference type="OrthoDB" id="4757095at2759"/>
<proteinExistence type="predicted"/>
<sequence length="152" mass="18018">TDGDIIPLMLTCRLVYKEAIDVLYTTNTFSFNDLDCLRYFKSTIPPRAFDRIWYLDISWVGTWWAHVPNTTVVRQPRYPPYDRNTWEDTWRIVSEIPQLKGLRVEIIHESDVLSEVPYSTRDERAQLERTLLAPLRNITTEEYFDVTVNWSG</sequence>
<dbReference type="Proteomes" id="UP000799440">
    <property type="component" value="Unassembled WGS sequence"/>
</dbReference>
<feature type="non-terminal residue" evidence="2">
    <location>
        <position position="1"/>
    </location>
</feature>
<dbReference type="AlphaFoldDB" id="A0A6A6V3V9"/>